<protein>
    <submittedName>
        <fullName evidence="2">Succinate dehydrogenase cytochrome b subunit</fullName>
    </submittedName>
</protein>
<evidence type="ECO:0000313" key="3">
    <source>
        <dbReference type="Proteomes" id="UP000032900"/>
    </source>
</evidence>
<dbReference type="Gene3D" id="1.20.1300.10">
    <property type="entry name" value="Fumarate reductase/succinate dehydrogenase, transmembrane subunit"/>
    <property type="match status" value="1"/>
</dbReference>
<feature type="transmembrane region" description="Helical" evidence="1">
    <location>
        <begin position="108"/>
        <end position="128"/>
    </location>
</feature>
<dbReference type="OrthoDB" id="9802842at2"/>
<feature type="transmembrane region" description="Helical" evidence="1">
    <location>
        <begin position="211"/>
        <end position="231"/>
    </location>
</feature>
<dbReference type="CDD" id="cd03498">
    <property type="entry name" value="SQR_TypeB_2_TM"/>
    <property type="match status" value="1"/>
</dbReference>
<dbReference type="SUPFAM" id="SSF81343">
    <property type="entry name" value="Fumarate reductase respiratory complex transmembrane subunits"/>
    <property type="match status" value="1"/>
</dbReference>
<accession>A0A0E9LV09</accession>
<name>A0A0E9LV09_9BACT</name>
<sequence length="233" mass="25698">MSSLLSSSIGKKLLMGLSGLFLMMFLLVHLAVNSLLLVPDGGDTFNAAAHFMATNPAIRIMEPLLGVGFLVHIVWGIVLTIQNRKARGNSRYASGNKTTGVTWASKNMLVLGLTILAFLVLHMAHFWVKMKVTGDPLLDHTIVSIAGVDTEVENAYRLVNATFSYLWIMIVYVVAGIGLALHLSHGFWSSLQSIGFSNELWRTRLNTVGQYYAWIVGLGFSLIALLQYFFYQG</sequence>
<dbReference type="EMBL" id="BAZW01000008">
    <property type="protein sequence ID" value="GAO29407.1"/>
    <property type="molecule type" value="Genomic_DNA"/>
</dbReference>
<dbReference type="RefSeq" id="WP_062123685.1">
    <property type="nucleotide sequence ID" value="NZ_BAZW01000008.1"/>
</dbReference>
<reference evidence="2 3" key="1">
    <citation type="journal article" date="2015" name="Microbes Environ.">
        <title>Distribution and evolution of nitrogen fixation genes in the phylum bacteroidetes.</title>
        <authorList>
            <person name="Inoue J."/>
            <person name="Oshima K."/>
            <person name="Suda W."/>
            <person name="Sakamoto M."/>
            <person name="Iino T."/>
            <person name="Noda S."/>
            <person name="Hongoh Y."/>
            <person name="Hattori M."/>
            <person name="Ohkuma M."/>
        </authorList>
    </citation>
    <scope>NUCLEOTIDE SEQUENCE [LARGE SCALE GENOMIC DNA]</scope>
    <source>
        <strain evidence="2">JCM 15548</strain>
    </source>
</reference>
<dbReference type="AlphaFoldDB" id="A0A0E9LV09"/>
<feature type="transmembrane region" description="Helical" evidence="1">
    <location>
        <begin position="165"/>
        <end position="191"/>
    </location>
</feature>
<dbReference type="Proteomes" id="UP000032900">
    <property type="component" value="Unassembled WGS sequence"/>
</dbReference>
<keyword evidence="1" id="KW-0472">Membrane</keyword>
<keyword evidence="1" id="KW-1133">Transmembrane helix</keyword>
<keyword evidence="3" id="KW-1185">Reference proteome</keyword>
<feature type="transmembrane region" description="Helical" evidence="1">
    <location>
        <begin position="60"/>
        <end position="81"/>
    </location>
</feature>
<dbReference type="InterPro" id="IPR034804">
    <property type="entry name" value="SQR/QFR_C/D"/>
</dbReference>
<evidence type="ECO:0000313" key="2">
    <source>
        <dbReference type="EMBL" id="GAO29407.1"/>
    </source>
</evidence>
<organism evidence="2 3">
    <name type="scientific">Geofilum rubicundum JCM 15548</name>
    <dbReference type="NCBI Taxonomy" id="1236989"/>
    <lineage>
        <taxon>Bacteria</taxon>
        <taxon>Pseudomonadati</taxon>
        <taxon>Bacteroidota</taxon>
        <taxon>Bacteroidia</taxon>
        <taxon>Marinilabiliales</taxon>
        <taxon>Marinilabiliaceae</taxon>
        <taxon>Geofilum</taxon>
    </lineage>
</organism>
<gene>
    <name evidence="2" type="ORF">JCM15548_11589</name>
</gene>
<comment type="caution">
    <text evidence="2">The sequence shown here is derived from an EMBL/GenBank/DDBJ whole genome shotgun (WGS) entry which is preliminary data.</text>
</comment>
<dbReference type="InterPro" id="IPR011138">
    <property type="entry name" value="Cytochrome_b-558"/>
</dbReference>
<dbReference type="NCBIfam" id="TIGR02046">
    <property type="entry name" value="sdhC_b558_fam"/>
    <property type="match status" value="1"/>
</dbReference>
<proteinExistence type="predicted"/>
<evidence type="ECO:0000256" key="1">
    <source>
        <dbReference type="SAM" id="Phobius"/>
    </source>
</evidence>
<dbReference type="STRING" id="1236989.JCM15548_11589"/>
<feature type="transmembrane region" description="Helical" evidence="1">
    <location>
        <begin position="12"/>
        <end position="32"/>
    </location>
</feature>
<dbReference type="GO" id="GO:0016020">
    <property type="term" value="C:membrane"/>
    <property type="evidence" value="ECO:0007669"/>
    <property type="project" value="InterPro"/>
</dbReference>
<keyword evidence="1" id="KW-0812">Transmembrane</keyword>